<dbReference type="PROSITE" id="PS50104">
    <property type="entry name" value="TIR"/>
    <property type="match status" value="1"/>
</dbReference>
<dbReference type="PROSITE" id="PS50082">
    <property type="entry name" value="WD_REPEATS_2"/>
    <property type="match status" value="1"/>
</dbReference>
<gene>
    <name evidence="5" type="ORF">SGLAU_18350</name>
</gene>
<accession>A0A089X6T7</accession>
<dbReference type="Gene3D" id="3.40.50.10140">
    <property type="entry name" value="Toll/interleukin-1 receptor homology (TIR) domain"/>
    <property type="match status" value="1"/>
</dbReference>
<feature type="transmembrane region" description="Helical" evidence="3">
    <location>
        <begin position="157"/>
        <end position="184"/>
    </location>
</feature>
<dbReference type="AlphaFoldDB" id="A0A089X6T7"/>
<dbReference type="RefSeq" id="WP_043502796.1">
    <property type="nucleotide sequence ID" value="NZ_CP009438.1"/>
</dbReference>
<evidence type="ECO:0000256" key="2">
    <source>
        <dbReference type="SAM" id="MobiDB-lite"/>
    </source>
</evidence>
<dbReference type="GO" id="GO:0007165">
    <property type="term" value="P:signal transduction"/>
    <property type="evidence" value="ECO:0007669"/>
    <property type="project" value="InterPro"/>
</dbReference>
<dbReference type="SUPFAM" id="SSF82171">
    <property type="entry name" value="DPP6 N-terminal domain-like"/>
    <property type="match status" value="1"/>
</dbReference>
<evidence type="ECO:0000256" key="1">
    <source>
        <dbReference type="PROSITE-ProRule" id="PRU00221"/>
    </source>
</evidence>
<dbReference type="Proteomes" id="UP000029482">
    <property type="component" value="Chromosome"/>
</dbReference>
<evidence type="ECO:0000313" key="6">
    <source>
        <dbReference type="Proteomes" id="UP000029482"/>
    </source>
</evidence>
<dbReference type="Pfam" id="PF00400">
    <property type="entry name" value="WD40"/>
    <property type="match status" value="1"/>
</dbReference>
<sequence>MGSGAALARAREALHGPAAPWAAALAAGWLVCLPLLGPYGALLGLLPGLALFHPAREALGEGIRHRRTAAARPGWSWRRCRSAPALATLAFCAVLCGLVLWSLWPSLGAGSRALAGAAAVLATLGPAAAAGITWRYAGPPDADEPPRVPDPPSASRWALYGAAVLGAAAWATRTGVLVVAYGVADPPQRHARLLDVLRWTDRQVQGTVFAPSVTQEYWPLLVAAAGLVAGGTAAVLRGAAPTRAPAIGLHPRPAGQVFLSYARADTATAERYVGALRAAGRTVWMDADGIRPSREWRTELSDAIRASDAVIVLLSRSSLRSRYCWDECRQALEHGKRILPVLIDADLAAGSVTGSLREADWDGITRFQRLSMHRPEDFAPAVRETLAFLAREHDWVALHTRLGEQAHAWQHHGHAPERLLRRHELAEAEAWRAHRPDVPGSGAEPTDAQLRFIRASRRALRRRTGRLVAGSALALAFVTAVASFAAVTQEDRERQRREALSESLARAADSRPYPGMAAAARLAAAAYGQADTAAAREAMQEQLARFQHAGPRLAGGGPGFSADSSTYAAGSAGRTRIWDLPDWTLRRTLAGELPHDPARALSADGGRVLLFDGDGRARIADTRTGRTVARGPEGTPGRLPPRGGLTPDGRRFLASTSDVTAVIARVDGRGLPLGLLCLDPSLSPHGRFVWCAADESGADGAIGRLVSVTDGTEVRFPRRPMLAGWTADDRPVVTLRPGGREAAVQVLDPAGPGAAWSVRTGGGWEAASVSADGTRLALSTTRHVNPFEVWDLRRRARLGTVEMRELAERGLPWDAVDNGEEDLGRLVEAEPVHGMPVASFDDVSAEYHDPDRRARVWYSPDRRSAVADTGAGWWAWRLDGRGRVSTRVAAPGLGTADAEGTDLSADGRTLAVADYGGRLLLFDTGTGRLREERRLAGHGVQVAYSPDGRTLAVGELTGDERTGMRVRIALFSATSLRRTGTLRSPTPPDGRAHLVGLAFSPDGERLYAAESQLGGVRVWSVAERRPLRTYQGENYLDGMVLSPDGRTLVTSDRQTTVTVWDTATGRPRYRLPYSGHRVAFSPDGRRIVTTGALEGAGVAVWDVAGRRRVGPVMNVGSDGSTVRDVTFTPDGRALLVVAQSLDTTDLERPATMSVRRWELGRQSQPGPVLARPPDAEGLFHTAPDGRGVVVAGSDAIVRITTDPAAWQRSLCDLAGRWITPQEWHERAPEARYPTRCAPPDPD</sequence>
<dbReference type="Pfam" id="PF13676">
    <property type="entry name" value="TIR_2"/>
    <property type="match status" value="1"/>
</dbReference>
<feature type="compositionally biased region" description="Low complexity" evidence="2">
    <location>
        <begin position="630"/>
        <end position="647"/>
    </location>
</feature>
<keyword evidence="3" id="KW-1133">Transmembrane helix</keyword>
<feature type="domain" description="TIR" evidence="4">
    <location>
        <begin position="253"/>
        <end position="386"/>
    </location>
</feature>
<feature type="transmembrane region" description="Helical" evidence="3">
    <location>
        <begin position="467"/>
        <end position="487"/>
    </location>
</feature>
<reference evidence="6" key="1">
    <citation type="journal article" date="2015" name="J. Biotechnol.">
        <title>Complete genome sequence of the actinobacterium Streptomyces glaucescens GLA.O (DSM 40922) consisting of a linear chromosome and one linear plasmid.</title>
        <authorList>
            <person name="Ortseifen V."/>
            <person name="Winkler A."/>
            <person name="Albersmeier A."/>
            <person name="Wendler S."/>
            <person name="Puhler A."/>
            <person name="Kalinowski J."/>
            <person name="Ruckert C."/>
        </authorList>
    </citation>
    <scope>NUCLEOTIDE SEQUENCE [LARGE SCALE GENOMIC DNA]</scope>
    <source>
        <strain evidence="6">DSM 40922 / GLA O</strain>
    </source>
</reference>
<dbReference type="STRING" id="1907.SGLAU_18350"/>
<organism evidence="5 6">
    <name type="scientific">Streptomyces glaucescens</name>
    <dbReference type="NCBI Taxonomy" id="1907"/>
    <lineage>
        <taxon>Bacteria</taxon>
        <taxon>Bacillati</taxon>
        <taxon>Actinomycetota</taxon>
        <taxon>Actinomycetes</taxon>
        <taxon>Kitasatosporales</taxon>
        <taxon>Streptomycetaceae</taxon>
        <taxon>Streptomyces</taxon>
    </lineage>
</organism>
<feature type="repeat" description="WD" evidence="1">
    <location>
        <begin position="1039"/>
        <end position="1070"/>
    </location>
</feature>
<evidence type="ECO:0000259" key="4">
    <source>
        <dbReference type="PROSITE" id="PS50104"/>
    </source>
</evidence>
<dbReference type="SMART" id="SM00320">
    <property type="entry name" value="WD40"/>
    <property type="match status" value="3"/>
</dbReference>
<dbReference type="eggNOG" id="COG2319">
    <property type="taxonomic scope" value="Bacteria"/>
</dbReference>
<name>A0A089X6T7_STRGA</name>
<dbReference type="InterPro" id="IPR001680">
    <property type="entry name" value="WD40_rpt"/>
</dbReference>
<keyword evidence="1" id="KW-0853">WD repeat</keyword>
<feature type="region of interest" description="Disordered" evidence="2">
    <location>
        <begin position="627"/>
        <end position="647"/>
    </location>
</feature>
<dbReference type="SUPFAM" id="SSF52200">
    <property type="entry name" value="Toll/Interleukin receptor TIR domain"/>
    <property type="match status" value="1"/>
</dbReference>
<dbReference type="SMART" id="SM00255">
    <property type="entry name" value="TIR"/>
    <property type="match status" value="1"/>
</dbReference>
<dbReference type="InterPro" id="IPR035897">
    <property type="entry name" value="Toll_tir_struct_dom_sf"/>
</dbReference>
<dbReference type="PANTHER" id="PTHR19879">
    <property type="entry name" value="TRANSCRIPTION INITIATION FACTOR TFIID"/>
    <property type="match status" value="1"/>
</dbReference>
<evidence type="ECO:0000313" key="5">
    <source>
        <dbReference type="EMBL" id="AIR99632.1"/>
    </source>
</evidence>
<dbReference type="Gene3D" id="2.130.10.10">
    <property type="entry name" value="YVTN repeat-like/Quinoprotein amine dehydrogenase"/>
    <property type="match status" value="3"/>
</dbReference>
<proteinExistence type="predicted"/>
<dbReference type="OrthoDB" id="4066549at2"/>
<feature type="transmembrane region" description="Helical" evidence="3">
    <location>
        <begin position="113"/>
        <end position="137"/>
    </location>
</feature>
<keyword evidence="3" id="KW-0472">Membrane</keyword>
<dbReference type="KEGG" id="sgu:SGLAU_18350"/>
<keyword evidence="6" id="KW-1185">Reference proteome</keyword>
<protein>
    <recommendedName>
        <fullName evidence="4">TIR domain-containing protein</fullName>
    </recommendedName>
</protein>
<dbReference type="InterPro" id="IPR015943">
    <property type="entry name" value="WD40/YVTN_repeat-like_dom_sf"/>
</dbReference>
<keyword evidence="3" id="KW-0812">Transmembrane</keyword>
<dbReference type="EMBL" id="CP009438">
    <property type="protein sequence ID" value="AIR99632.1"/>
    <property type="molecule type" value="Genomic_DNA"/>
</dbReference>
<dbReference type="HOGENOM" id="CLU_266564_0_0_11"/>
<evidence type="ECO:0000256" key="3">
    <source>
        <dbReference type="SAM" id="Phobius"/>
    </source>
</evidence>
<dbReference type="InterPro" id="IPR000157">
    <property type="entry name" value="TIR_dom"/>
</dbReference>
<feature type="transmembrane region" description="Helical" evidence="3">
    <location>
        <begin position="83"/>
        <end position="101"/>
    </location>
</feature>
<dbReference type="PANTHER" id="PTHR19879:SF9">
    <property type="entry name" value="TRANSCRIPTION INITIATION FACTOR TFIID SUBUNIT 5"/>
    <property type="match status" value="1"/>
</dbReference>
<feature type="transmembrane region" description="Helical" evidence="3">
    <location>
        <begin position="21"/>
        <end position="46"/>
    </location>
</feature>
<dbReference type="SUPFAM" id="SSF69304">
    <property type="entry name" value="Tricorn protease N-terminal domain"/>
    <property type="match status" value="1"/>
</dbReference>